<evidence type="ECO:0000313" key="3">
    <source>
        <dbReference type="Proteomes" id="UP001303222"/>
    </source>
</evidence>
<proteinExistence type="predicted"/>
<evidence type="ECO:0000313" key="2">
    <source>
        <dbReference type="EMBL" id="KAK3947912.1"/>
    </source>
</evidence>
<evidence type="ECO:0000259" key="1">
    <source>
        <dbReference type="Pfam" id="PF01636"/>
    </source>
</evidence>
<sequence>MVTLAAARNYSQIDAFFNKTSASRKACVARAKELVGDVDGVVVPVDVQGMRSYTVYAGPELDIVVQFRMESLALNISLATAIYGSLRRNFMGDVAHFMALFWKAPQPFGLEYRSRLRETYVTDLKLLNNLLPSRFRHTIKTCIDAIDDILSLPMVLLHRDFGPCNIIVDEATCHLVGVINWAEAEVCPFGLNLHSLGFLSGKLHLSNGWTRYGDYHTLQDIFWERFKGEVGGLSGHQLQTIKIARALDVLLLSGFTSRLANEPKPVPITDDKQGHYNMMLLDGFLINPETRFEFDWQSYLYSRNASLPSSI</sequence>
<name>A0AAN6SBA3_9PEZI</name>
<organism evidence="2 3">
    <name type="scientific">Pseudoneurospora amorphoporcata</name>
    <dbReference type="NCBI Taxonomy" id="241081"/>
    <lineage>
        <taxon>Eukaryota</taxon>
        <taxon>Fungi</taxon>
        <taxon>Dikarya</taxon>
        <taxon>Ascomycota</taxon>
        <taxon>Pezizomycotina</taxon>
        <taxon>Sordariomycetes</taxon>
        <taxon>Sordariomycetidae</taxon>
        <taxon>Sordariales</taxon>
        <taxon>Sordariaceae</taxon>
        <taxon>Pseudoneurospora</taxon>
    </lineage>
</organism>
<reference evidence="2" key="1">
    <citation type="journal article" date="2023" name="Mol. Phylogenet. Evol.">
        <title>Genome-scale phylogeny and comparative genomics of the fungal order Sordariales.</title>
        <authorList>
            <person name="Hensen N."/>
            <person name="Bonometti L."/>
            <person name="Westerberg I."/>
            <person name="Brannstrom I.O."/>
            <person name="Guillou S."/>
            <person name="Cros-Aarteil S."/>
            <person name="Calhoun S."/>
            <person name="Haridas S."/>
            <person name="Kuo A."/>
            <person name="Mondo S."/>
            <person name="Pangilinan J."/>
            <person name="Riley R."/>
            <person name="LaButti K."/>
            <person name="Andreopoulos B."/>
            <person name="Lipzen A."/>
            <person name="Chen C."/>
            <person name="Yan M."/>
            <person name="Daum C."/>
            <person name="Ng V."/>
            <person name="Clum A."/>
            <person name="Steindorff A."/>
            <person name="Ohm R.A."/>
            <person name="Martin F."/>
            <person name="Silar P."/>
            <person name="Natvig D.O."/>
            <person name="Lalanne C."/>
            <person name="Gautier V."/>
            <person name="Ament-Velasquez S.L."/>
            <person name="Kruys A."/>
            <person name="Hutchinson M.I."/>
            <person name="Powell A.J."/>
            <person name="Barry K."/>
            <person name="Miller A.N."/>
            <person name="Grigoriev I.V."/>
            <person name="Debuchy R."/>
            <person name="Gladieux P."/>
            <person name="Hiltunen Thoren M."/>
            <person name="Johannesson H."/>
        </authorList>
    </citation>
    <scope>NUCLEOTIDE SEQUENCE</scope>
    <source>
        <strain evidence="2">CBS 626.80</strain>
    </source>
</reference>
<dbReference type="Pfam" id="PF01636">
    <property type="entry name" value="APH"/>
    <property type="match status" value="1"/>
</dbReference>
<gene>
    <name evidence="2" type="ORF">QBC32DRAFT_401298</name>
</gene>
<comment type="caution">
    <text evidence="2">The sequence shown here is derived from an EMBL/GenBank/DDBJ whole genome shotgun (WGS) entry which is preliminary data.</text>
</comment>
<reference evidence="2" key="2">
    <citation type="submission" date="2023-06" db="EMBL/GenBank/DDBJ databases">
        <authorList>
            <consortium name="Lawrence Berkeley National Laboratory"/>
            <person name="Mondo S.J."/>
            <person name="Hensen N."/>
            <person name="Bonometti L."/>
            <person name="Westerberg I."/>
            <person name="Brannstrom I.O."/>
            <person name="Guillou S."/>
            <person name="Cros-Aarteil S."/>
            <person name="Calhoun S."/>
            <person name="Haridas S."/>
            <person name="Kuo A."/>
            <person name="Pangilinan J."/>
            <person name="Riley R."/>
            <person name="Labutti K."/>
            <person name="Andreopoulos B."/>
            <person name="Lipzen A."/>
            <person name="Chen C."/>
            <person name="Yanf M."/>
            <person name="Daum C."/>
            <person name="Ng V."/>
            <person name="Clum A."/>
            <person name="Steindorff A."/>
            <person name="Ohm R."/>
            <person name="Martin F."/>
            <person name="Silar P."/>
            <person name="Natvig D."/>
            <person name="Lalanne C."/>
            <person name="Gautier V."/>
            <person name="Ament-Velasquez S.L."/>
            <person name="Kruys A."/>
            <person name="Hutchinson M.I."/>
            <person name="Powell A.J."/>
            <person name="Barry K."/>
            <person name="Miller A.N."/>
            <person name="Grigoriev I.V."/>
            <person name="Debuchy R."/>
            <person name="Gladieux P."/>
            <person name="Thoren M.H."/>
            <person name="Johannesson H."/>
        </authorList>
    </citation>
    <scope>NUCLEOTIDE SEQUENCE</scope>
    <source>
        <strain evidence="2">CBS 626.80</strain>
    </source>
</reference>
<feature type="domain" description="Aminoglycoside phosphotransferase" evidence="1">
    <location>
        <begin position="87"/>
        <end position="186"/>
    </location>
</feature>
<dbReference type="InterPro" id="IPR002575">
    <property type="entry name" value="Aminoglycoside_PTrfase"/>
</dbReference>
<accession>A0AAN6SBA3</accession>
<dbReference type="InterPro" id="IPR011009">
    <property type="entry name" value="Kinase-like_dom_sf"/>
</dbReference>
<protein>
    <recommendedName>
        <fullName evidence="1">Aminoglycoside phosphotransferase domain-containing protein</fullName>
    </recommendedName>
</protein>
<dbReference type="Gene3D" id="3.90.1200.10">
    <property type="match status" value="1"/>
</dbReference>
<dbReference type="AlphaFoldDB" id="A0AAN6SBA3"/>
<dbReference type="EMBL" id="MU859300">
    <property type="protein sequence ID" value="KAK3947912.1"/>
    <property type="molecule type" value="Genomic_DNA"/>
</dbReference>
<dbReference type="Proteomes" id="UP001303222">
    <property type="component" value="Unassembled WGS sequence"/>
</dbReference>
<keyword evidence="3" id="KW-1185">Reference proteome</keyword>
<dbReference type="SUPFAM" id="SSF56112">
    <property type="entry name" value="Protein kinase-like (PK-like)"/>
    <property type="match status" value="1"/>
</dbReference>